<evidence type="ECO:0000313" key="5">
    <source>
        <dbReference type="Proteomes" id="UP000053201"/>
    </source>
</evidence>
<name>A0A0L0HG36_SPIPD</name>
<dbReference type="Gene3D" id="3.30.530.20">
    <property type="match status" value="2"/>
</dbReference>
<dbReference type="GO" id="GO:0008289">
    <property type="term" value="F:lipid binding"/>
    <property type="evidence" value="ECO:0007669"/>
    <property type="project" value="InterPro"/>
</dbReference>
<dbReference type="SMART" id="SM00234">
    <property type="entry name" value="START"/>
    <property type="match status" value="1"/>
</dbReference>
<dbReference type="SUPFAM" id="SSF55961">
    <property type="entry name" value="Bet v1-like"/>
    <property type="match status" value="2"/>
</dbReference>
<feature type="region of interest" description="Disordered" evidence="2">
    <location>
        <begin position="1"/>
        <end position="25"/>
    </location>
</feature>
<protein>
    <recommendedName>
        <fullName evidence="3">START domain-containing protein</fullName>
    </recommendedName>
</protein>
<organism evidence="4 5">
    <name type="scientific">Spizellomyces punctatus (strain DAOM BR117)</name>
    <dbReference type="NCBI Taxonomy" id="645134"/>
    <lineage>
        <taxon>Eukaryota</taxon>
        <taxon>Fungi</taxon>
        <taxon>Fungi incertae sedis</taxon>
        <taxon>Chytridiomycota</taxon>
        <taxon>Chytridiomycota incertae sedis</taxon>
        <taxon>Chytridiomycetes</taxon>
        <taxon>Spizellomycetales</taxon>
        <taxon>Spizellomycetaceae</taxon>
        <taxon>Spizellomyces</taxon>
    </lineage>
</organism>
<feature type="compositionally biased region" description="Low complexity" evidence="2">
    <location>
        <begin position="273"/>
        <end position="284"/>
    </location>
</feature>
<dbReference type="PANTHER" id="PTHR19308:SF14">
    <property type="entry name" value="START DOMAIN-CONTAINING PROTEIN"/>
    <property type="match status" value="1"/>
</dbReference>
<dbReference type="GeneID" id="27688540"/>
<feature type="domain" description="START" evidence="3">
    <location>
        <begin position="328"/>
        <end position="519"/>
    </location>
</feature>
<feature type="compositionally biased region" description="Low complexity" evidence="2">
    <location>
        <begin position="179"/>
        <end position="195"/>
    </location>
</feature>
<proteinExistence type="predicted"/>
<gene>
    <name evidence="4" type="ORF">SPPG_05140</name>
</gene>
<evidence type="ECO:0000256" key="1">
    <source>
        <dbReference type="SAM" id="Coils"/>
    </source>
</evidence>
<dbReference type="EMBL" id="KQ257457">
    <property type="protein sequence ID" value="KNC99763.1"/>
    <property type="molecule type" value="Genomic_DNA"/>
</dbReference>
<dbReference type="GO" id="GO:0005737">
    <property type="term" value="C:cytoplasm"/>
    <property type="evidence" value="ECO:0007669"/>
    <property type="project" value="UniProtKB-ARBA"/>
</dbReference>
<dbReference type="InterPro" id="IPR051213">
    <property type="entry name" value="START_lipid_transfer"/>
</dbReference>
<evidence type="ECO:0000259" key="3">
    <source>
        <dbReference type="PROSITE" id="PS50848"/>
    </source>
</evidence>
<dbReference type="VEuPathDB" id="FungiDB:SPPG_05140"/>
<dbReference type="OrthoDB" id="5403181at2759"/>
<dbReference type="CDD" id="cd00177">
    <property type="entry name" value="START"/>
    <property type="match status" value="1"/>
</dbReference>
<reference evidence="4 5" key="1">
    <citation type="submission" date="2009-08" db="EMBL/GenBank/DDBJ databases">
        <title>The Genome Sequence of Spizellomyces punctatus strain DAOM BR117.</title>
        <authorList>
            <consortium name="The Broad Institute Genome Sequencing Platform"/>
            <person name="Russ C."/>
            <person name="Cuomo C."/>
            <person name="Shea T."/>
            <person name="Young S.K."/>
            <person name="Zeng Q."/>
            <person name="Koehrsen M."/>
            <person name="Haas B."/>
            <person name="Borodovsky M."/>
            <person name="Guigo R."/>
            <person name="Alvarado L."/>
            <person name="Berlin A."/>
            <person name="Bochicchio J."/>
            <person name="Borenstein D."/>
            <person name="Chapman S."/>
            <person name="Chen Z."/>
            <person name="Engels R."/>
            <person name="Freedman E."/>
            <person name="Gellesch M."/>
            <person name="Goldberg J."/>
            <person name="Griggs A."/>
            <person name="Gujja S."/>
            <person name="Heiman D."/>
            <person name="Hepburn T."/>
            <person name="Howarth C."/>
            <person name="Jen D."/>
            <person name="Larson L."/>
            <person name="Lewis B."/>
            <person name="Mehta T."/>
            <person name="Park D."/>
            <person name="Pearson M."/>
            <person name="Roberts A."/>
            <person name="Saif S."/>
            <person name="Shenoy N."/>
            <person name="Sisk P."/>
            <person name="Stolte C."/>
            <person name="Sykes S."/>
            <person name="Thomson T."/>
            <person name="Walk T."/>
            <person name="White J."/>
            <person name="Yandava C."/>
            <person name="Burger G."/>
            <person name="Gray M.W."/>
            <person name="Holland P.W.H."/>
            <person name="King N."/>
            <person name="Lang F.B.F."/>
            <person name="Roger A.J."/>
            <person name="Ruiz-Trillo I."/>
            <person name="Lander E."/>
            <person name="Nusbaum C."/>
        </authorList>
    </citation>
    <scope>NUCLEOTIDE SEQUENCE [LARGE SCALE GENOMIC DNA]</scope>
    <source>
        <strain evidence="4 5">DAOM BR117</strain>
    </source>
</reference>
<evidence type="ECO:0000256" key="2">
    <source>
        <dbReference type="SAM" id="MobiDB-lite"/>
    </source>
</evidence>
<feature type="coiled-coil region" evidence="1">
    <location>
        <begin position="507"/>
        <end position="534"/>
    </location>
</feature>
<dbReference type="InterPro" id="IPR023393">
    <property type="entry name" value="START-like_dom_sf"/>
</dbReference>
<feature type="region of interest" description="Disordered" evidence="2">
    <location>
        <begin position="167"/>
        <end position="201"/>
    </location>
</feature>
<keyword evidence="5" id="KW-1185">Reference proteome</keyword>
<feature type="compositionally biased region" description="Pro residues" evidence="2">
    <location>
        <begin position="244"/>
        <end position="253"/>
    </location>
</feature>
<dbReference type="PROSITE" id="PS50848">
    <property type="entry name" value="START"/>
    <property type="match status" value="1"/>
</dbReference>
<feature type="region of interest" description="Disordered" evidence="2">
    <location>
        <begin position="226"/>
        <end position="299"/>
    </location>
</feature>
<dbReference type="Proteomes" id="UP000053201">
    <property type="component" value="Unassembled WGS sequence"/>
</dbReference>
<accession>A0A0L0HG36</accession>
<dbReference type="AlphaFoldDB" id="A0A0L0HG36"/>
<sequence>MVGFSKKNKKAQTRTVVEQTKHVDSPPMSEANKALLLKFAMIAPVLVFVDQALAHSEVSSFQRTIYQLMCVSILYLIIAPTSESKPGPTSSANIELLAKRGRANTIVAGNGGVFWKVLPGERTISAPSAEVRGMLASPKHFGEFPVDPLEDMVVPPSVMDVNDAVRRRAGERTSKQRNAPSISASSVQSSSTAESVPPVTVPTMREGVKAVSSSVAPVAEVPIVETGNSQAPEAAPMPINATPTPRPIPPPLVLPGKSPVITPPATPRSATLSPSSRPFSESPSQTETSRVISDASSLSTSGLPLHYERDIEMMIKTTLHLVNDKVQWNERREAGTSTGYQLMQHKSIPEAWRFDVEVKASLETAFQFLMDPASRQKWDDMTQKAQTLRIFTTTHREVSRIQYYRTKGVFPAVPRDMVVLYHAQRLGDGRAVIVQRSVQWDWETIQADGVKGIISDVNICGTIIESVGNSDDQPRCRLTHIHDVNYHVNLATSVSEFMTTMIAPRAVKRLVEELEKMEEQADDAVSVIESYQDDEEESSTQNPELTIGASATKKRWSPAPRISLPLTPAFESMVSPLVSAALQTAEDSTTDNAILKDIKVDEKSTAHRYAEDIDAMLADVFEHMEDESRWEQVSKDGHASVYINTSDSAFKFKVVAEMTGPLEAVFETLTSLPTRPSWDPSCKSSRCIEYIDDHTSIHHAVFAEGEGNPGQELESVVLSHSRRMERKGGLVGLLWRVAKDENGEGDLSGIVCEPHPTHASKCILTHLLSSPASSGQSADAVVRYVASKTLPAAVRRLQEVVADRLKKGKWSRTSAGGSIR</sequence>
<evidence type="ECO:0000313" key="4">
    <source>
        <dbReference type="EMBL" id="KNC99763.1"/>
    </source>
</evidence>
<feature type="compositionally biased region" description="Polar residues" evidence="2">
    <location>
        <begin position="285"/>
        <end position="299"/>
    </location>
</feature>
<dbReference type="InterPro" id="IPR002913">
    <property type="entry name" value="START_lipid-bd_dom"/>
</dbReference>
<feature type="compositionally biased region" description="Basic residues" evidence="2">
    <location>
        <begin position="1"/>
        <end position="12"/>
    </location>
</feature>
<dbReference type="STRING" id="645134.A0A0L0HG36"/>
<keyword evidence="1" id="KW-0175">Coiled coil</keyword>
<dbReference type="PANTHER" id="PTHR19308">
    <property type="entry name" value="PHOSPHATIDYLCHOLINE TRANSFER PROTEIN"/>
    <property type="match status" value="1"/>
</dbReference>
<dbReference type="InParanoid" id="A0A0L0HG36"/>
<dbReference type="RefSeq" id="XP_016607803.1">
    <property type="nucleotide sequence ID" value="XM_016753368.1"/>
</dbReference>
<dbReference type="Pfam" id="PF01852">
    <property type="entry name" value="START"/>
    <property type="match status" value="2"/>
</dbReference>